<dbReference type="GO" id="GO:0005524">
    <property type="term" value="F:ATP binding"/>
    <property type="evidence" value="ECO:0007669"/>
    <property type="project" value="UniProtKB-UniRule"/>
</dbReference>
<dbReference type="PROSITE" id="PS00108">
    <property type="entry name" value="PROTEIN_KINASE_ST"/>
    <property type="match status" value="1"/>
</dbReference>
<keyword evidence="3 6" id="KW-0547">Nucleotide-binding</keyword>
<evidence type="ECO:0000256" key="3">
    <source>
        <dbReference type="ARBA" id="ARBA00022741"/>
    </source>
</evidence>
<proteinExistence type="predicted"/>
<protein>
    <recommendedName>
        <fullName evidence="9">Protein kinase domain-containing protein</fullName>
    </recommendedName>
</protein>
<evidence type="ECO:0000259" key="9">
    <source>
        <dbReference type="PROSITE" id="PS50011"/>
    </source>
</evidence>
<dbReference type="SUPFAM" id="SSF56112">
    <property type="entry name" value="Protein kinase-like (PK-like)"/>
    <property type="match status" value="2"/>
</dbReference>
<evidence type="ECO:0000313" key="11">
    <source>
        <dbReference type="Proteomes" id="UP001237642"/>
    </source>
</evidence>
<comment type="caution">
    <text evidence="10">The sequence shown here is derived from an EMBL/GenBank/DDBJ whole genome shotgun (WGS) entry which is preliminary data.</text>
</comment>
<feature type="binding site" evidence="6">
    <location>
        <position position="94"/>
    </location>
    <ligand>
        <name>ATP</name>
        <dbReference type="ChEBI" id="CHEBI:30616"/>
    </ligand>
</feature>
<name>A0AAD8GTV6_9APIA</name>
<keyword evidence="1" id="KW-0723">Serine/threonine-protein kinase</keyword>
<dbReference type="GO" id="GO:0004674">
    <property type="term" value="F:protein serine/threonine kinase activity"/>
    <property type="evidence" value="ECO:0007669"/>
    <property type="project" value="UniProtKB-KW"/>
</dbReference>
<keyword evidence="2" id="KW-0808">Transferase</keyword>
<feature type="coiled-coil region" evidence="7">
    <location>
        <begin position="466"/>
        <end position="493"/>
    </location>
</feature>
<evidence type="ECO:0000256" key="5">
    <source>
        <dbReference type="ARBA" id="ARBA00022840"/>
    </source>
</evidence>
<dbReference type="InterPro" id="IPR011009">
    <property type="entry name" value="Kinase-like_dom_sf"/>
</dbReference>
<reference evidence="10" key="1">
    <citation type="submission" date="2023-02" db="EMBL/GenBank/DDBJ databases">
        <title>Genome of toxic invasive species Heracleum sosnowskyi carries increased number of genes despite the absence of recent whole-genome duplications.</title>
        <authorList>
            <person name="Schelkunov M."/>
            <person name="Shtratnikova V."/>
            <person name="Makarenko M."/>
            <person name="Klepikova A."/>
            <person name="Omelchenko D."/>
            <person name="Novikova G."/>
            <person name="Obukhova E."/>
            <person name="Bogdanov V."/>
            <person name="Penin A."/>
            <person name="Logacheva M."/>
        </authorList>
    </citation>
    <scope>NUCLEOTIDE SEQUENCE</scope>
    <source>
        <strain evidence="10">Hsosn_3</strain>
        <tissue evidence="10">Leaf</tissue>
    </source>
</reference>
<evidence type="ECO:0000256" key="2">
    <source>
        <dbReference type="ARBA" id="ARBA00022679"/>
    </source>
</evidence>
<dbReference type="Gene3D" id="3.30.200.20">
    <property type="entry name" value="Phosphorylase Kinase, domain 1"/>
    <property type="match status" value="1"/>
</dbReference>
<dbReference type="PROSITE" id="PS50011">
    <property type="entry name" value="PROTEIN_KINASE_DOM"/>
    <property type="match status" value="2"/>
</dbReference>
<dbReference type="GO" id="GO:0005634">
    <property type="term" value="C:nucleus"/>
    <property type="evidence" value="ECO:0007669"/>
    <property type="project" value="TreeGrafter"/>
</dbReference>
<dbReference type="Gene3D" id="1.10.510.10">
    <property type="entry name" value="Transferase(Phosphotransferase) domain 1"/>
    <property type="match status" value="2"/>
</dbReference>
<feature type="domain" description="Protein kinase" evidence="9">
    <location>
        <begin position="572"/>
        <end position="845"/>
    </location>
</feature>
<reference evidence="10" key="2">
    <citation type="submission" date="2023-05" db="EMBL/GenBank/DDBJ databases">
        <authorList>
            <person name="Schelkunov M.I."/>
        </authorList>
    </citation>
    <scope>NUCLEOTIDE SEQUENCE</scope>
    <source>
        <strain evidence="10">Hsosn_3</strain>
        <tissue evidence="10">Leaf</tissue>
    </source>
</reference>
<keyword evidence="7" id="KW-0175">Coiled coil</keyword>
<dbReference type="EMBL" id="JAUIZM010000011">
    <property type="protein sequence ID" value="KAK1354369.1"/>
    <property type="molecule type" value="Genomic_DNA"/>
</dbReference>
<evidence type="ECO:0000256" key="1">
    <source>
        <dbReference type="ARBA" id="ARBA00022527"/>
    </source>
</evidence>
<feature type="binding site" evidence="6">
    <location>
        <position position="601"/>
    </location>
    <ligand>
        <name>ATP</name>
        <dbReference type="ChEBI" id="CHEBI:30616"/>
    </ligand>
</feature>
<dbReference type="FunFam" id="1.10.510.10:FF:000256">
    <property type="entry name" value="Serine/threonine-protein kinase TOUSLED"/>
    <property type="match status" value="1"/>
</dbReference>
<feature type="coiled-coil region" evidence="7">
    <location>
        <begin position="380"/>
        <end position="414"/>
    </location>
</feature>
<dbReference type="GO" id="GO:0000776">
    <property type="term" value="C:kinetochore"/>
    <property type="evidence" value="ECO:0007669"/>
    <property type="project" value="TreeGrafter"/>
</dbReference>
<dbReference type="PROSITE" id="PS00107">
    <property type="entry name" value="PROTEIN_KINASE_ATP"/>
    <property type="match status" value="2"/>
</dbReference>
<dbReference type="GO" id="GO:0033316">
    <property type="term" value="P:meiotic spindle assembly checkpoint signaling"/>
    <property type="evidence" value="ECO:0007669"/>
    <property type="project" value="TreeGrafter"/>
</dbReference>
<evidence type="ECO:0000256" key="6">
    <source>
        <dbReference type="PROSITE-ProRule" id="PRU10141"/>
    </source>
</evidence>
<keyword evidence="5 6" id="KW-0067">ATP-binding</keyword>
<evidence type="ECO:0000256" key="4">
    <source>
        <dbReference type="ARBA" id="ARBA00022777"/>
    </source>
</evidence>
<dbReference type="InterPro" id="IPR008266">
    <property type="entry name" value="Tyr_kinase_AS"/>
</dbReference>
<keyword evidence="4" id="KW-0418">Kinase</keyword>
<organism evidence="10 11">
    <name type="scientific">Heracleum sosnowskyi</name>
    <dbReference type="NCBI Taxonomy" id="360622"/>
    <lineage>
        <taxon>Eukaryota</taxon>
        <taxon>Viridiplantae</taxon>
        <taxon>Streptophyta</taxon>
        <taxon>Embryophyta</taxon>
        <taxon>Tracheophyta</taxon>
        <taxon>Spermatophyta</taxon>
        <taxon>Magnoliopsida</taxon>
        <taxon>eudicotyledons</taxon>
        <taxon>Gunneridae</taxon>
        <taxon>Pentapetalae</taxon>
        <taxon>asterids</taxon>
        <taxon>campanulids</taxon>
        <taxon>Apiales</taxon>
        <taxon>Apiaceae</taxon>
        <taxon>Apioideae</taxon>
        <taxon>apioid superclade</taxon>
        <taxon>Tordylieae</taxon>
        <taxon>Tordyliinae</taxon>
        <taxon>Heracleum</taxon>
    </lineage>
</organism>
<dbReference type="GO" id="GO:0007059">
    <property type="term" value="P:chromosome segregation"/>
    <property type="evidence" value="ECO:0007669"/>
    <property type="project" value="TreeGrafter"/>
</dbReference>
<feature type="region of interest" description="Disordered" evidence="8">
    <location>
        <begin position="135"/>
        <end position="154"/>
    </location>
</feature>
<sequence length="850" mass="98191">MNNCCVNRPLDPIGLCIRSHLRQRKLIVELTEVLRKEAVALIAIMTDSHYPSSVQTKKTFKDLLVMQEKIGSGRYGSVYHCLHGLDGKEYAVKKVGLHHSQLEQCLKEVEVLSTLRHKNTVHYYESWTDVSCSGFESSESSQDDNDEGGDIESSSGRLKNDVFLFIQMEFCSSNLASKIKKREISHRDALYYFSGLLKGLMHIHKHGYWHRDLTTKNIFIGGNGAIKIGDFGLAKKSSGPQDNLNCSHSAHSTCNRYDLYRAPELLENPPQPYTAKSDLYSLGIIFFEMLHPYVDDDLEWLETIKKVRKGVYPDGWEDMSETQLLSKILADLPNERPTADKVLQRIQSLIVEDSQIVHNPMKRPRAEDYYPDVLENLEELNYLRSQVVQLEDDVRKLRQEASENRNLRNQLNKRLKVLSDLLISVSKAERQEARMKVHQDSRRLGEVAVIRAGTVISETWKDGKAIKDLNVHSEQLLEMKKAVEKQLELLKKRQPDKGAASDAEARTLEEDYLIQDEIYKSRLASIKREEEALLRDKICYEMEKGKHRREMKRIRDEDGSQFNNFQIFNQRYALLNLLGKGGFSEVYKAFDLVEHRYIACKLHSLNPHWSGEMKQSYTHHATREYNIHKTLVHHHIVRLWDTFEIDQNTFCTVLEYCDGKDLDAVLKGNPVLPEEEARIIIVQIFQGLVYLNRRVQKIIHYDLKPANVLFDELGVAKVTDFGLSKIVEDDAGSQGIELTSQGAGTYWYLPPECFERDKTPFISSKVDVWSAGILMYQMLFGRRPFGHDKTQEQILREDTIIKAHRVEFPPRPTVSTKVKEFIRRCLTYNQADRPDVLTMTLDPYLTYTKM</sequence>
<dbReference type="GO" id="GO:0007094">
    <property type="term" value="P:mitotic spindle assembly checkpoint signaling"/>
    <property type="evidence" value="ECO:0007669"/>
    <property type="project" value="TreeGrafter"/>
</dbReference>
<evidence type="ECO:0000256" key="8">
    <source>
        <dbReference type="SAM" id="MobiDB-lite"/>
    </source>
</evidence>
<dbReference type="PROSITE" id="PS00109">
    <property type="entry name" value="PROTEIN_KINASE_TYR"/>
    <property type="match status" value="1"/>
</dbReference>
<accession>A0AAD8GTV6</accession>
<dbReference type="GO" id="GO:0034501">
    <property type="term" value="P:protein localization to kinetochore"/>
    <property type="evidence" value="ECO:0007669"/>
    <property type="project" value="TreeGrafter"/>
</dbReference>
<dbReference type="InterPro" id="IPR017441">
    <property type="entry name" value="Protein_kinase_ATP_BS"/>
</dbReference>
<evidence type="ECO:0000313" key="10">
    <source>
        <dbReference type="EMBL" id="KAK1354369.1"/>
    </source>
</evidence>
<dbReference type="SMART" id="SM00220">
    <property type="entry name" value="S_TKc"/>
    <property type="match status" value="2"/>
</dbReference>
<feature type="compositionally biased region" description="Acidic residues" evidence="8">
    <location>
        <begin position="141"/>
        <end position="150"/>
    </location>
</feature>
<dbReference type="CDD" id="cd13990">
    <property type="entry name" value="STKc_TLK"/>
    <property type="match status" value="1"/>
</dbReference>
<gene>
    <name evidence="10" type="ORF">POM88_047625</name>
</gene>
<dbReference type="PANTHER" id="PTHR22974:SF23">
    <property type="entry name" value="TOUSLED-LIKE KINASE, ISOFORM G"/>
    <property type="match status" value="1"/>
</dbReference>
<dbReference type="PANTHER" id="PTHR22974">
    <property type="entry name" value="MIXED LINEAGE PROTEIN KINASE"/>
    <property type="match status" value="1"/>
</dbReference>
<dbReference type="Proteomes" id="UP001237642">
    <property type="component" value="Unassembled WGS sequence"/>
</dbReference>
<keyword evidence="11" id="KW-1185">Reference proteome</keyword>
<feature type="domain" description="Protein kinase" evidence="9">
    <location>
        <begin position="64"/>
        <end position="350"/>
    </location>
</feature>
<dbReference type="AlphaFoldDB" id="A0AAD8GTV6"/>
<dbReference type="Pfam" id="PF00069">
    <property type="entry name" value="Pkinase"/>
    <property type="match status" value="2"/>
</dbReference>
<evidence type="ECO:0000256" key="7">
    <source>
        <dbReference type="SAM" id="Coils"/>
    </source>
</evidence>
<dbReference type="InterPro" id="IPR000719">
    <property type="entry name" value="Prot_kinase_dom"/>
</dbReference>
<dbReference type="InterPro" id="IPR008271">
    <property type="entry name" value="Ser/Thr_kinase_AS"/>
</dbReference>
<dbReference type="GO" id="GO:0004712">
    <property type="term" value="F:protein serine/threonine/tyrosine kinase activity"/>
    <property type="evidence" value="ECO:0007669"/>
    <property type="project" value="TreeGrafter"/>
</dbReference>